<gene>
    <name evidence="1" type="ORF">GPUH_LOCUS5958</name>
</gene>
<accession>A0A183DB68</accession>
<dbReference type="Proteomes" id="UP000271098">
    <property type="component" value="Unassembled WGS sequence"/>
</dbReference>
<evidence type="ECO:0000313" key="3">
    <source>
        <dbReference type="WBParaSite" id="GPUH_0000596701-mRNA-1"/>
    </source>
</evidence>
<organism evidence="3">
    <name type="scientific">Gongylonema pulchrum</name>
    <dbReference type="NCBI Taxonomy" id="637853"/>
    <lineage>
        <taxon>Eukaryota</taxon>
        <taxon>Metazoa</taxon>
        <taxon>Ecdysozoa</taxon>
        <taxon>Nematoda</taxon>
        <taxon>Chromadorea</taxon>
        <taxon>Rhabditida</taxon>
        <taxon>Spirurina</taxon>
        <taxon>Spiruromorpha</taxon>
        <taxon>Spiruroidea</taxon>
        <taxon>Gongylonematidae</taxon>
        <taxon>Gongylonema</taxon>
    </lineage>
</organism>
<dbReference type="AlphaFoldDB" id="A0A183DB68"/>
<sequence length="83" mass="9614">MKEIFQEVGLIDVPPKAFNRIPLKVIEGCSRYRNSRQNLSRIRRNLARFGRERIKQEHTLALYSVVSGFSSFSSRMSSVNLQV</sequence>
<dbReference type="WBParaSite" id="GPUH_0000596701-mRNA-1">
    <property type="protein sequence ID" value="GPUH_0000596701-mRNA-1"/>
    <property type="gene ID" value="GPUH_0000596701"/>
</dbReference>
<reference evidence="1 2" key="2">
    <citation type="submission" date="2018-11" db="EMBL/GenBank/DDBJ databases">
        <authorList>
            <consortium name="Pathogen Informatics"/>
        </authorList>
    </citation>
    <scope>NUCLEOTIDE SEQUENCE [LARGE SCALE GENOMIC DNA]</scope>
</reference>
<proteinExistence type="predicted"/>
<reference evidence="3" key="1">
    <citation type="submission" date="2016-06" db="UniProtKB">
        <authorList>
            <consortium name="WormBaseParasite"/>
        </authorList>
    </citation>
    <scope>IDENTIFICATION</scope>
</reference>
<keyword evidence="2" id="KW-1185">Reference proteome</keyword>
<evidence type="ECO:0000313" key="1">
    <source>
        <dbReference type="EMBL" id="VDK52858.1"/>
    </source>
</evidence>
<dbReference type="EMBL" id="UYRT01013249">
    <property type="protein sequence ID" value="VDK52858.1"/>
    <property type="molecule type" value="Genomic_DNA"/>
</dbReference>
<protein>
    <submittedName>
        <fullName evidence="3">Transposase</fullName>
    </submittedName>
</protein>
<name>A0A183DB68_9BILA</name>
<evidence type="ECO:0000313" key="2">
    <source>
        <dbReference type="Proteomes" id="UP000271098"/>
    </source>
</evidence>